<dbReference type="AlphaFoldDB" id="A0A4R6ST01"/>
<accession>A0A4R6ST01</accession>
<gene>
    <name evidence="3" type="ORF">ATK78_4059</name>
</gene>
<dbReference type="CDD" id="cd02966">
    <property type="entry name" value="TlpA_like_family"/>
    <property type="match status" value="1"/>
</dbReference>
<organism evidence="3 4">
    <name type="scientific">Pedobacter metabolipauper</name>
    <dbReference type="NCBI Taxonomy" id="425513"/>
    <lineage>
        <taxon>Bacteria</taxon>
        <taxon>Pseudomonadati</taxon>
        <taxon>Bacteroidota</taxon>
        <taxon>Sphingobacteriia</taxon>
        <taxon>Sphingobacteriales</taxon>
        <taxon>Sphingobacteriaceae</taxon>
        <taxon>Pedobacter</taxon>
    </lineage>
</organism>
<protein>
    <submittedName>
        <fullName evidence="3">Thiol-disulfide isomerase/thioredoxin</fullName>
    </submittedName>
</protein>
<dbReference type="GO" id="GO:0016491">
    <property type="term" value="F:oxidoreductase activity"/>
    <property type="evidence" value="ECO:0007669"/>
    <property type="project" value="InterPro"/>
</dbReference>
<dbReference type="RefSeq" id="WP_133577861.1">
    <property type="nucleotide sequence ID" value="NZ_SNYC01000007.1"/>
</dbReference>
<dbReference type="Gene3D" id="3.40.30.10">
    <property type="entry name" value="Glutaredoxin"/>
    <property type="match status" value="1"/>
</dbReference>
<dbReference type="PANTHER" id="PTHR42852:SF13">
    <property type="entry name" value="PROTEIN DIPZ"/>
    <property type="match status" value="1"/>
</dbReference>
<dbReference type="GO" id="GO:0016853">
    <property type="term" value="F:isomerase activity"/>
    <property type="evidence" value="ECO:0007669"/>
    <property type="project" value="UniProtKB-KW"/>
</dbReference>
<dbReference type="SUPFAM" id="SSF52833">
    <property type="entry name" value="Thioredoxin-like"/>
    <property type="match status" value="1"/>
</dbReference>
<dbReference type="PANTHER" id="PTHR42852">
    <property type="entry name" value="THIOL:DISULFIDE INTERCHANGE PROTEIN DSBE"/>
    <property type="match status" value="1"/>
</dbReference>
<evidence type="ECO:0000313" key="3">
    <source>
        <dbReference type="EMBL" id="TDQ07043.1"/>
    </source>
</evidence>
<dbReference type="Pfam" id="PF00578">
    <property type="entry name" value="AhpC-TSA"/>
    <property type="match status" value="1"/>
</dbReference>
<sequence length="259" mass="29294">MNLKNILCGIIMLVYFSNGVNAQNQLGKPVEEPAKVLANTMNWLYYDRDYLRLSEDFSAFDQTSKSITKGQFLKQIAAGGYLPVRLIAKNASASYKLYKMPATTDQATKAVIQDYGKTLYAHYQKEGKKLPGFNFIDLNGKKYNETTTKGKIVVFKFWFVKCLPCRQEMPELNSWVAKYKNRKDILFVSLALDDPKALNAFLKKTKFDYAVVADQADYLADILKINQFPTHLIVNKTGLVAKVGDADVILKELTKEASL</sequence>
<dbReference type="InterPro" id="IPR050553">
    <property type="entry name" value="Thioredoxin_ResA/DsbE_sf"/>
</dbReference>
<keyword evidence="4" id="KW-1185">Reference proteome</keyword>
<name>A0A4R6ST01_9SPHI</name>
<dbReference type="InterPro" id="IPR036249">
    <property type="entry name" value="Thioredoxin-like_sf"/>
</dbReference>
<comment type="caution">
    <text evidence="3">The sequence shown here is derived from an EMBL/GenBank/DDBJ whole genome shotgun (WGS) entry which is preliminary data.</text>
</comment>
<keyword evidence="3" id="KW-0413">Isomerase</keyword>
<dbReference type="Proteomes" id="UP000295620">
    <property type="component" value="Unassembled WGS sequence"/>
</dbReference>
<feature type="domain" description="Thioredoxin" evidence="2">
    <location>
        <begin position="124"/>
        <end position="258"/>
    </location>
</feature>
<evidence type="ECO:0000256" key="1">
    <source>
        <dbReference type="SAM" id="SignalP"/>
    </source>
</evidence>
<keyword evidence="1" id="KW-0732">Signal</keyword>
<evidence type="ECO:0000259" key="2">
    <source>
        <dbReference type="PROSITE" id="PS51352"/>
    </source>
</evidence>
<dbReference type="EMBL" id="SNYC01000007">
    <property type="protein sequence ID" value="TDQ07043.1"/>
    <property type="molecule type" value="Genomic_DNA"/>
</dbReference>
<feature type="chain" id="PRO_5020289372" evidence="1">
    <location>
        <begin position="23"/>
        <end position="259"/>
    </location>
</feature>
<dbReference type="OrthoDB" id="9815205at2"/>
<dbReference type="InterPro" id="IPR013766">
    <property type="entry name" value="Thioredoxin_domain"/>
</dbReference>
<feature type="signal peptide" evidence="1">
    <location>
        <begin position="1"/>
        <end position="22"/>
    </location>
</feature>
<dbReference type="InterPro" id="IPR000866">
    <property type="entry name" value="AhpC/TSA"/>
</dbReference>
<evidence type="ECO:0000313" key="4">
    <source>
        <dbReference type="Proteomes" id="UP000295620"/>
    </source>
</evidence>
<dbReference type="PROSITE" id="PS51352">
    <property type="entry name" value="THIOREDOXIN_2"/>
    <property type="match status" value="1"/>
</dbReference>
<reference evidence="3 4" key="1">
    <citation type="submission" date="2019-03" db="EMBL/GenBank/DDBJ databases">
        <title>Genomic Encyclopedia of Archaeal and Bacterial Type Strains, Phase II (KMG-II): from individual species to whole genera.</title>
        <authorList>
            <person name="Goeker M."/>
        </authorList>
    </citation>
    <scope>NUCLEOTIDE SEQUENCE [LARGE SCALE GENOMIC DNA]</scope>
    <source>
        <strain evidence="3 4">DSM 19035</strain>
    </source>
</reference>
<proteinExistence type="predicted"/>
<dbReference type="GO" id="GO:0016209">
    <property type="term" value="F:antioxidant activity"/>
    <property type="evidence" value="ECO:0007669"/>
    <property type="project" value="InterPro"/>
</dbReference>